<reference evidence="1 2" key="1">
    <citation type="submission" date="2024-04" db="EMBL/GenBank/DDBJ databases">
        <authorList>
            <person name="Wojcicki M."/>
            <person name="Srednicka P."/>
            <person name="Shymialevich D."/>
            <person name="Sokolowska B."/>
        </authorList>
    </citation>
    <scope>NUCLEOTIDE SEQUENCE [LARGE SCALE GENOMIC DNA]</scope>
</reference>
<protein>
    <recommendedName>
        <fullName evidence="3">Phosphoesterase</fullName>
    </recommendedName>
</protein>
<dbReference type="Proteomes" id="UP001437386">
    <property type="component" value="Segment"/>
</dbReference>
<dbReference type="Gene3D" id="3.60.21.10">
    <property type="match status" value="1"/>
</dbReference>
<dbReference type="InterPro" id="IPR029052">
    <property type="entry name" value="Metallo-depent_PP-like"/>
</dbReference>
<name>A0AAX4Q3Y1_9CAUD</name>
<accession>A0AAX4Q3Y1</accession>
<evidence type="ECO:0008006" key="3">
    <source>
        <dbReference type="Google" id="ProtNLM"/>
    </source>
</evidence>
<evidence type="ECO:0000313" key="2">
    <source>
        <dbReference type="Proteomes" id="UP001437386"/>
    </source>
</evidence>
<sequence>MKVKFWADLHLDHPKAYTFRPWFKSMEEHDEWIADTLAEAIGPRTIIKLLGDASVGRKGLETLQKIFSDAKCQSLLVMGNHDAERQGIKMRDLVDVYTDVQALTKQGKEFWLSHAPIHESELRGKKNIHGHIHQDVIRDPRYINVCVDYAKTPVSLEDIVSGHYTSHDKYVEPSTGKVKKISEAPATPMSVHQPFIQC</sequence>
<organism evidence="1 2">
    <name type="scientific">Enterobacter phage KKP_3711</name>
    <dbReference type="NCBI Taxonomy" id="3109398"/>
    <lineage>
        <taxon>Viruses</taxon>
        <taxon>Duplodnaviria</taxon>
        <taxon>Heunggongvirae</taxon>
        <taxon>Uroviricota</taxon>
        <taxon>Caudoviricetes</taxon>
        <taxon>Demerecviridae</taxon>
        <taxon>Markadamsvirinae</taxon>
    </lineage>
</organism>
<evidence type="ECO:0000313" key="1">
    <source>
        <dbReference type="EMBL" id="XAG95813.1"/>
    </source>
</evidence>
<dbReference type="EMBL" id="PP579741">
    <property type="protein sequence ID" value="XAG95813.1"/>
    <property type="molecule type" value="Genomic_DNA"/>
</dbReference>
<dbReference type="SUPFAM" id="SSF56300">
    <property type="entry name" value="Metallo-dependent phosphatases"/>
    <property type="match status" value="1"/>
</dbReference>
<gene>
    <name evidence="1" type="ORF">U7154_000046</name>
</gene>
<keyword evidence="2" id="KW-1185">Reference proteome</keyword>
<proteinExistence type="predicted"/>